<dbReference type="Proteomes" id="UP000294933">
    <property type="component" value="Unassembled WGS sequence"/>
</dbReference>
<evidence type="ECO:0000313" key="2">
    <source>
        <dbReference type="Proteomes" id="UP000294933"/>
    </source>
</evidence>
<accession>A0A4Y7QAT6</accession>
<organism evidence="1 2">
    <name type="scientific">Rickenella mellea</name>
    <dbReference type="NCBI Taxonomy" id="50990"/>
    <lineage>
        <taxon>Eukaryota</taxon>
        <taxon>Fungi</taxon>
        <taxon>Dikarya</taxon>
        <taxon>Basidiomycota</taxon>
        <taxon>Agaricomycotina</taxon>
        <taxon>Agaricomycetes</taxon>
        <taxon>Hymenochaetales</taxon>
        <taxon>Rickenellaceae</taxon>
        <taxon>Rickenella</taxon>
    </lineage>
</organism>
<gene>
    <name evidence="1" type="ORF">BD410DRAFT_786668</name>
</gene>
<sequence length="126" mass="14216">MQPLLSLNESTLVFLPPHTIGSDLPKVAQVSVYAEGRGSLVESIASYFHVQRQISDLVMRVVCAHQVQPLRTPVNFEGNGYTVVANTKQWVYGETLRLKWGDEVVEPCQEKWTFTFVRKDPIQAAQ</sequence>
<name>A0A4Y7QAT6_9AGAM</name>
<dbReference type="OrthoDB" id="2748218at2759"/>
<dbReference type="AlphaFoldDB" id="A0A4Y7QAT6"/>
<evidence type="ECO:0000313" key="1">
    <source>
        <dbReference type="EMBL" id="TDL23969.1"/>
    </source>
</evidence>
<reference evidence="1 2" key="1">
    <citation type="submission" date="2018-06" db="EMBL/GenBank/DDBJ databases">
        <title>A transcriptomic atlas of mushroom development highlights an independent origin of complex multicellularity.</title>
        <authorList>
            <consortium name="DOE Joint Genome Institute"/>
            <person name="Krizsan K."/>
            <person name="Almasi E."/>
            <person name="Merenyi Z."/>
            <person name="Sahu N."/>
            <person name="Viragh M."/>
            <person name="Koszo T."/>
            <person name="Mondo S."/>
            <person name="Kiss B."/>
            <person name="Balint B."/>
            <person name="Kues U."/>
            <person name="Barry K."/>
            <person name="Hegedus J.C."/>
            <person name="Henrissat B."/>
            <person name="Johnson J."/>
            <person name="Lipzen A."/>
            <person name="Ohm R."/>
            <person name="Nagy I."/>
            <person name="Pangilinan J."/>
            <person name="Yan J."/>
            <person name="Xiong Y."/>
            <person name="Grigoriev I.V."/>
            <person name="Hibbett D.S."/>
            <person name="Nagy L.G."/>
        </authorList>
    </citation>
    <scope>NUCLEOTIDE SEQUENCE [LARGE SCALE GENOMIC DNA]</scope>
    <source>
        <strain evidence="1 2">SZMC22713</strain>
    </source>
</reference>
<dbReference type="EMBL" id="ML170168">
    <property type="protein sequence ID" value="TDL23969.1"/>
    <property type="molecule type" value="Genomic_DNA"/>
</dbReference>
<proteinExistence type="predicted"/>
<protein>
    <submittedName>
        <fullName evidence="1">Uncharacterized protein</fullName>
    </submittedName>
</protein>
<dbReference type="VEuPathDB" id="FungiDB:BD410DRAFT_786668"/>
<keyword evidence="2" id="KW-1185">Reference proteome</keyword>